<evidence type="ECO:0000313" key="2">
    <source>
        <dbReference type="Proteomes" id="UP001589854"/>
    </source>
</evidence>
<dbReference type="RefSeq" id="WP_378934535.1">
    <property type="nucleotide sequence ID" value="NZ_JBHLVO010000009.1"/>
</dbReference>
<name>A0ABV6GF82_9BACI</name>
<comment type="caution">
    <text evidence="1">The sequence shown here is derived from an EMBL/GenBank/DDBJ whole genome shotgun (WGS) entry which is preliminary data.</text>
</comment>
<reference evidence="1 2" key="1">
    <citation type="submission" date="2024-09" db="EMBL/GenBank/DDBJ databases">
        <authorList>
            <person name="Sun Q."/>
            <person name="Mori K."/>
        </authorList>
    </citation>
    <scope>NUCLEOTIDE SEQUENCE [LARGE SCALE GENOMIC DNA]</scope>
    <source>
        <strain evidence="1 2">CCM 7228</strain>
    </source>
</reference>
<gene>
    <name evidence="1" type="ORF">ACFFIX_12885</name>
</gene>
<organism evidence="1 2">
    <name type="scientific">Metabacillus herbersteinensis</name>
    <dbReference type="NCBI Taxonomy" id="283816"/>
    <lineage>
        <taxon>Bacteria</taxon>
        <taxon>Bacillati</taxon>
        <taxon>Bacillota</taxon>
        <taxon>Bacilli</taxon>
        <taxon>Bacillales</taxon>
        <taxon>Bacillaceae</taxon>
        <taxon>Metabacillus</taxon>
    </lineage>
</organism>
<protein>
    <submittedName>
        <fullName evidence="1">Uncharacterized protein</fullName>
    </submittedName>
</protein>
<dbReference type="EMBL" id="JBHLVO010000009">
    <property type="protein sequence ID" value="MFC0272330.1"/>
    <property type="molecule type" value="Genomic_DNA"/>
</dbReference>
<proteinExistence type="predicted"/>
<sequence>MMNEFKLKNLYIKRQTNQLYIREGREWSKPEESVILRVGEQKAGTSNFHHFRVPKNSTVDVLYETIDKLDMVRIQFNLMDRSLSLQFFSYDEESLHYIEAPLDPEIVQSQSFQVILQSISFSSNHHFSYLVNSSRKLRDLQT</sequence>
<evidence type="ECO:0000313" key="1">
    <source>
        <dbReference type="EMBL" id="MFC0272330.1"/>
    </source>
</evidence>
<keyword evidence="2" id="KW-1185">Reference proteome</keyword>
<dbReference type="Proteomes" id="UP001589854">
    <property type="component" value="Unassembled WGS sequence"/>
</dbReference>
<accession>A0ABV6GF82</accession>